<name>A0A560BUX5_AZOBR</name>
<sequence>MDGTSLRTMVDSMLVALNAAPPLPQAPESHLGKLASYDALWARGVKVPVMELCDLERLERLGDAEITAGRRVGEDPNSREPGTDRSRAYWHGWQAGRMKRVPDEADAAFHELNYRVWWWVLRHTPEALRQVVAFWPDTDIANPEAYADLESALERGEPV</sequence>
<dbReference type="RefSeq" id="WP_145690057.1">
    <property type="nucleotide sequence ID" value="NZ_VITH01000019.1"/>
</dbReference>
<organism evidence="1 2">
    <name type="scientific">Azospirillum brasilense</name>
    <dbReference type="NCBI Taxonomy" id="192"/>
    <lineage>
        <taxon>Bacteria</taxon>
        <taxon>Pseudomonadati</taxon>
        <taxon>Pseudomonadota</taxon>
        <taxon>Alphaproteobacteria</taxon>
        <taxon>Rhodospirillales</taxon>
        <taxon>Azospirillaceae</taxon>
        <taxon>Azospirillum</taxon>
    </lineage>
</organism>
<dbReference type="Proteomes" id="UP000318529">
    <property type="component" value="Unassembled WGS sequence"/>
</dbReference>
<dbReference type="EMBL" id="VITH01000019">
    <property type="protein sequence ID" value="TWA76425.1"/>
    <property type="molecule type" value="Genomic_DNA"/>
</dbReference>
<gene>
    <name evidence="1" type="ORF">FBZ83_11976</name>
</gene>
<evidence type="ECO:0000313" key="2">
    <source>
        <dbReference type="Proteomes" id="UP000318529"/>
    </source>
</evidence>
<comment type="caution">
    <text evidence="1">The sequence shown here is derived from an EMBL/GenBank/DDBJ whole genome shotgun (WGS) entry which is preliminary data.</text>
</comment>
<accession>A0A560BUX5</accession>
<protein>
    <submittedName>
        <fullName evidence="1">Uncharacterized protein</fullName>
    </submittedName>
</protein>
<evidence type="ECO:0000313" key="1">
    <source>
        <dbReference type="EMBL" id="TWA76425.1"/>
    </source>
</evidence>
<dbReference type="AlphaFoldDB" id="A0A560BUX5"/>
<reference evidence="1 2" key="1">
    <citation type="submission" date="2019-06" db="EMBL/GenBank/DDBJ databases">
        <title>Genomic Encyclopedia of Type Strains, Phase IV (KMG-V): Genome sequencing to study the core and pangenomes of soil and plant-associated prokaryotes.</title>
        <authorList>
            <person name="Whitman W."/>
        </authorList>
    </citation>
    <scope>NUCLEOTIDE SEQUENCE [LARGE SCALE GENOMIC DNA]</scope>
    <source>
        <strain evidence="1 2">BR 11650</strain>
    </source>
</reference>
<proteinExistence type="predicted"/>